<sequence length="89" mass="10490">MPKTLSFFKIRRLYVTEENKSAVLEFMVLFLMVVQLKFKRALKVKTEDMFLKRIVNTNVIYCISKVVISKPTLVVTLRWIVSFKSDIKS</sequence>
<evidence type="ECO:0000313" key="2">
    <source>
        <dbReference type="Proteomes" id="UP000256980"/>
    </source>
</evidence>
<protein>
    <submittedName>
        <fullName evidence="1">Uncharacterized protein</fullName>
    </submittedName>
</protein>
<name>A0A3D9HC64_9FLAO</name>
<dbReference type="EMBL" id="QRDV01000001">
    <property type="protein sequence ID" value="RED47093.1"/>
    <property type="molecule type" value="Genomic_DNA"/>
</dbReference>
<reference evidence="1 2" key="1">
    <citation type="submission" date="2018-07" db="EMBL/GenBank/DDBJ databases">
        <title>Genomic Encyclopedia of Type Strains, Phase III (KMG-III): the genomes of soil and plant-associated and newly described type strains.</title>
        <authorList>
            <person name="Whitman W."/>
        </authorList>
    </citation>
    <scope>NUCLEOTIDE SEQUENCE [LARGE SCALE GENOMIC DNA]</scope>
    <source>
        <strain evidence="1 2">CECT 7946</strain>
    </source>
</reference>
<evidence type="ECO:0000313" key="1">
    <source>
        <dbReference type="EMBL" id="RED47093.1"/>
    </source>
</evidence>
<organism evidence="1 2">
    <name type="scientific">Winogradskyella eximia</name>
    <dbReference type="NCBI Taxonomy" id="262006"/>
    <lineage>
        <taxon>Bacteria</taxon>
        <taxon>Pseudomonadati</taxon>
        <taxon>Bacteroidota</taxon>
        <taxon>Flavobacteriia</taxon>
        <taxon>Flavobacteriales</taxon>
        <taxon>Flavobacteriaceae</taxon>
        <taxon>Winogradskyella</taxon>
    </lineage>
</organism>
<comment type="caution">
    <text evidence="1">The sequence shown here is derived from an EMBL/GenBank/DDBJ whole genome shotgun (WGS) entry which is preliminary data.</text>
</comment>
<proteinExistence type="predicted"/>
<dbReference type="Proteomes" id="UP000256980">
    <property type="component" value="Unassembled WGS sequence"/>
</dbReference>
<gene>
    <name evidence="1" type="ORF">DFQ10_101874</name>
</gene>
<keyword evidence="2" id="KW-1185">Reference proteome</keyword>
<accession>A0A3D9HC64</accession>
<dbReference type="AlphaFoldDB" id="A0A3D9HC64"/>